<sequence length="99" mass="11840">MILAMGYAHRQFRHFHRHLRQWMEGVVPGHPMIRQYRHIADHPRRMMDPCQLETYDKWYEEEGREAWEALLREEGVGVDGEEEEDRESEGTDNVGECSV</sequence>
<proteinExistence type="predicted"/>
<dbReference type="Proteomes" id="UP000265618">
    <property type="component" value="Unassembled WGS sequence"/>
</dbReference>
<keyword evidence="3" id="KW-1185">Reference proteome</keyword>
<protein>
    <submittedName>
        <fullName evidence="2">Uncharacterized protein</fullName>
    </submittedName>
</protein>
<comment type="caution">
    <text evidence="2">The sequence shown here is derived from an EMBL/GenBank/DDBJ whole genome shotgun (WGS) entry which is preliminary data.</text>
</comment>
<name>A0A9K3CVK0_9EUKA</name>
<accession>A0A9K3CVK0</accession>
<evidence type="ECO:0000256" key="1">
    <source>
        <dbReference type="SAM" id="MobiDB-lite"/>
    </source>
</evidence>
<evidence type="ECO:0000313" key="3">
    <source>
        <dbReference type="Proteomes" id="UP000265618"/>
    </source>
</evidence>
<gene>
    <name evidence="2" type="ORF">KIPB_004140</name>
</gene>
<reference evidence="2 3" key="1">
    <citation type="journal article" date="2018" name="PLoS ONE">
        <title>The draft genome of Kipferlia bialata reveals reductive genome evolution in fornicate parasites.</title>
        <authorList>
            <person name="Tanifuji G."/>
            <person name="Takabayashi S."/>
            <person name="Kume K."/>
            <person name="Takagi M."/>
            <person name="Nakayama T."/>
            <person name="Kamikawa R."/>
            <person name="Inagaki Y."/>
            <person name="Hashimoto T."/>
        </authorList>
    </citation>
    <scope>NUCLEOTIDE SEQUENCE [LARGE SCALE GENOMIC DNA]</scope>
    <source>
        <strain evidence="2">NY0173</strain>
    </source>
</reference>
<organism evidence="2 3">
    <name type="scientific">Kipferlia bialata</name>
    <dbReference type="NCBI Taxonomy" id="797122"/>
    <lineage>
        <taxon>Eukaryota</taxon>
        <taxon>Metamonada</taxon>
        <taxon>Carpediemonas-like organisms</taxon>
        <taxon>Kipferlia</taxon>
    </lineage>
</organism>
<feature type="region of interest" description="Disordered" evidence="1">
    <location>
        <begin position="73"/>
        <end position="99"/>
    </location>
</feature>
<evidence type="ECO:0000313" key="2">
    <source>
        <dbReference type="EMBL" id="GIQ82915.1"/>
    </source>
</evidence>
<dbReference type="AlphaFoldDB" id="A0A9K3CVK0"/>
<dbReference type="EMBL" id="BDIP01000858">
    <property type="protein sequence ID" value="GIQ82915.1"/>
    <property type="molecule type" value="Genomic_DNA"/>
</dbReference>